<reference evidence="1" key="1">
    <citation type="submission" date="2018-02" db="EMBL/GenBank/DDBJ databases">
        <title>Rhizophora mucronata_Transcriptome.</title>
        <authorList>
            <person name="Meera S.P."/>
            <person name="Sreeshan A."/>
            <person name="Augustine A."/>
        </authorList>
    </citation>
    <scope>NUCLEOTIDE SEQUENCE</scope>
    <source>
        <tissue evidence="1">Leaf</tissue>
    </source>
</reference>
<dbReference type="EMBL" id="GGEC01040456">
    <property type="protein sequence ID" value="MBX20940.1"/>
    <property type="molecule type" value="Transcribed_RNA"/>
</dbReference>
<dbReference type="EMBL" id="GGEC01040460">
    <property type="protein sequence ID" value="MBX20944.1"/>
    <property type="molecule type" value="Transcribed_RNA"/>
</dbReference>
<dbReference type="EMBL" id="GGEC01040461">
    <property type="protein sequence ID" value="MBX20945.1"/>
    <property type="molecule type" value="Transcribed_RNA"/>
</dbReference>
<evidence type="ECO:0000313" key="1">
    <source>
        <dbReference type="EMBL" id="MBX20944.1"/>
    </source>
</evidence>
<dbReference type="AlphaFoldDB" id="A0A2P2LSL1"/>
<sequence length="57" mass="6914">MKILPRGVNESMIIFATKKVKNRRKKIRKKRNRNIKLTRTRRRKIILILLSKNLDDV</sequence>
<organism evidence="1">
    <name type="scientific">Rhizophora mucronata</name>
    <name type="common">Asiatic mangrove</name>
    <dbReference type="NCBI Taxonomy" id="61149"/>
    <lineage>
        <taxon>Eukaryota</taxon>
        <taxon>Viridiplantae</taxon>
        <taxon>Streptophyta</taxon>
        <taxon>Embryophyta</taxon>
        <taxon>Tracheophyta</taxon>
        <taxon>Spermatophyta</taxon>
        <taxon>Magnoliopsida</taxon>
        <taxon>eudicotyledons</taxon>
        <taxon>Gunneridae</taxon>
        <taxon>Pentapetalae</taxon>
        <taxon>rosids</taxon>
        <taxon>fabids</taxon>
        <taxon>Malpighiales</taxon>
        <taxon>Rhizophoraceae</taxon>
        <taxon>Rhizophora</taxon>
    </lineage>
</organism>
<accession>A0A2P2LSL1</accession>
<protein>
    <submittedName>
        <fullName evidence="1">Uncharacterized protein</fullName>
    </submittedName>
</protein>
<name>A0A2P2LSL1_RHIMU</name>
<proteinExistence type="predicted"/>